<evidence type="ECO:0000256" key="7">
    <source>
        <dbReference type="SAM" id="Phobius"/>
    </source>
</evidence>
<evidence type="ECO:0000313" key="8">
    <source>
        <dbReference type="EMBL" id="SEH13756.1"/>
    </source>
</evidence>
<dbReference type="PANTHER" id="PTHR33884:SF3">
    <property type="entry name" value="UPF0410 PROTEIN YMGE"/>
    <property type="match status" value="1"/>
</dbReference>
<evidence type="ECO:0000256" key="5">
    <source>
        <dbReference type="ARBA" id="ARBA00022989"/>
    </source>
</evidence>
<sequence>MGIISWIVWGLIVGAVARAVLPGRQPIGLLWTIALGVLGSLIGGFVATGLLGIGDADEFDFGSFLIAVIASVLLLMAAERLQLGSRA</sequence>
<keyword evidence="4 7" id="KW-0812">Transmembrane</keyword>
<dbReference type="Proteomes" id="UP000222056">
    <property type="component" value="Unassembled WGS sequence"/>
</dbReference>
<proteinExistence type="inferred from homology"/>
<feature type="transmembrane region" description="Helical" evidence="7">
    <location>
        <begin position="59"/>
        <end position="78"/>
    </location>
</feature>
<accession>A0A1H6FS85</accession>
<keyword evidence="6 7" id="KW-0472">Membrane</keyword>
<dbReference type="InterPro" id="IPR007341">
    <property type="entry name" value="Transgly_assoc"/>
</dbReference>
<dbReference type="Pfam" id="PF04226">
    <property type="entry name" value="Transgly_assoc"/>
    <property type="match status" value="1"/>
</dbReference>
<dbReference type="RefSeq" id="WP_093117499.1">
    <property type="nucleotide sequence ID" value="NZ_FNWJ01000002.1"/>
</dbReference>
<dbReference type="OrthoDB" id="9811343at2"/>
<dbReference type="PANTHER" id="PTHR33884">
    <property type="entry name" value="UPF0410 PROTEIN YMGE"/>
    <property type="match status" value="1"/>
</dbReference>
<dbReference type="GO" id="GO:0005886">
    <property type="term" value="C:plasma membrane"/>
    <property type="evidence" value="ECO:0007669"/>
    <property type="project" value="UniProtKB-SubCell"/>
</dbReference>
<feature type="transmembrane region" description="Helical" evidence="7">
    <location>
        <begin position="6"/>
        <end position="21"/>
    </location>
</feature>
<keyword evidence="3" id="KW-1003">Cell membrane</keyword>
<reference evidence="9" key="1">
    <citation type="submission" date="2016-10" db="EMBL/GenBank/DDBJ databases">
        <authorList>
            <person name="Varghese N."/>
            <person name="Submissions S."/>
        </authorList>
    </citation>
    <scope>NUCLEOTIDE SEQUENCE [LARGE SCALE GENOMIC DNA]</scope>
    <source>
        <strain evidence="9">ATCC 35263</strain>
    </source>
</reference>
<feature type="transmembrane region" description="Helical" evidence="7">
    <location>
        <begin position="28"/>
        <end position="53"/>
    </location>
</feature>
<evidence type="ECO:0000313" key="9">
    <source>
        <dbReference type="Proteomes" id="UP000222056"/>
    </source>
</evidence>
<evidence type="ECO:0000256" key="2">
    <source>
        <dbReference type="ARBA" id="ARBA00011006"/>
    </source>
</evidence>
<evidence type="ECO:0000256" key="6">
    <source>
        <dbReference type="ARBA" id="ARBA00023136"/>
    </source>
</evidence>
<keyword evidence="9" id="KW-1185">Reference proteome</keyword>
<evidence type="ECO:0000256" key="4">
    <source>
        <dbReference type="ARBA" id="ARBA00022692"/>
    </source>
</evidence>
<comment type="subcellular location">
    <subcellularLocation>
        <location evidence="1">Cell membrane</location>
        <topology evidence="1">Multi-pass membrane protein</topology>
    </subcellularLocation>
</comment>
<comment type="similarity">
    <text evidence="2">Belongs to the UPF0410 family.</text>
</comment>
<protein>
    <submittedName>
        <fullName evidence="8">Uncharacterized membrane protein YeaQ/YmgE, transglycosylase-associated protein family</fullName>
    </submittedName>
</protein>
<organism evidence="8 9">
    <name type="scientific">Thermoleophilum album</name>
    <dbReference type="NCBI Taxonomy" id="29539"/>
    <lineage>
        <taxon>Bacteria</taxon>
        <taxon>Bacillati</taxon>
        <taxon>Actinomycetota</taxon>
        <taxon>Thermoleophilia</taxon>
        <taxon>Thermoleophilales</taxon>
        <taxon>Thermoleophilaceae</taxon>
        <taxon>Thermoleophilum</taxon>
    </lineage>
</organism>
<dbReference type="AlphaFoldDB" id="A0A1H6FS85"/>
<name>A0A1H6FS85_THEAL</name>
<dbReference type="EMBL" id="FNWJ01000002">
    <property type="protein sequence ID" value="SEH13756.1"/>
    <property type="molecule type" value="Genomic_DNA"/>
</dbReference>
<dbReference type="STRING" id="29539.SAMN02745716_1301"/>
<gene>
    <name evidence="8" type="ORF">SAMN02745716_1301</name>
</gene>
<evidence type="ECO:0000256" key="1">
    <source>
        <dbReference type="ARBA" id="ARBA00004651"/>
    </source>
</evidence>
<keyword evidence="5 7" id="KW-1133">Transmembrane helix</keyword>
<evidence type="ECO:0000256" key="3">
    <source>
        <dbReference type="ARBA" id="ARBA00022475"/>
    </source>
</evidence>